<evidence type="ECO:0000256" key="2">
    <source>
        <dbReference type="SAM" id="SignalP"/>
    </source>
</evidence>
<dbReference type="AlphaFoldDB" id="A0A7V5CSC7"/>
<feature type="compositionally biased region" description="Basic and acidic residues" evidence="1">
    <location>
        <begin position="98"/>
        <end position="107"/>
    </location>
</feature>
<evidence type="ECO:0000313" key="3">
    <source>
        <dbReference type="EMBL" id="HGY93377.1"/>
    </source>
</evidence>
<accession>A0A7V5CSC7</accession>
<gene>
    <name evidence="3" type="ORF">ENW50_01605</name>
</gene>
<feature type="signal peptide" evidence="2">
    <location>
        <begin position="1"/>
        <end position="25"/>
    </location>
</feature>
<dbReference type="EMBL" id="DTKL01000013">
    <property type="protein sequence ID" value="HGY93377.1"/>
    <property type="molecule type" value="Genomic_DNA"/>
</dbReference>
<feature type="compositionally biased region" description="Low complexity" evidence="1">
    <location>
        <begin position="139"/>
        <end position="159"/>
    </location>
</feature>
<evidence type="ECO:0008006" key="4">
    <source>
        <dbReference type="Google" id="ProtNLM"/>
    </source>
</evidence>
<sequence>MRRALMPVMLALAGIAAGDTSTMMAQSSGGQVDSQAGSAVSSLISSRAAASAGQSNAVASGELKLRIESRVSSGMVKDSLSSGRLSSGRIASETSGRYPDELRRIADQQDQQFGSQAMALSRSSPGYSSSGLTAAMNLSGSSVSPESGTGSSSRGRTAVSAGVAMAGKGQFPDSTRGKVGISPPFTGENLFQFSPVPPGFYPDFDVRHLNPNYQSTAGQGMGSRTTLNGGSLTTFNPDNLQQSPPVAKPTTSPADPIAGALQGILHPDQQVQNP</sequence>
<feature type="compositionally biased region" description="Low complexity" evidence="1">
    <location>
        <begin position="79"/>
        <end position="89"/>
    </location>
</feature>
<feature type="region of interest" description="Disordered" evidence="1">
    <location>
        <begin position="76"/>
        <end position="159"/>
    </location>
</feature>
<reference evidence="3" key="1">
    <citation type="journal article" date="2020" name="mSystems">
        <title>Genome- and Community-Level Interaction Insights into Carbon Utilization and Element Cycling Functions of Hydrothermarchaeota in Hydrothermal Sediment.</title>
        <authorList>
            <person name="Zhou Z."/>
            <person name="Liu Y."/>
            <person name="Xu W."/>
            <person name="Pan J."/>
            <person name="Luo Z.H."/>
            <person name="Li M."/>
        </authorList>
    </citation>
    <scope>NUCLEOTIDE SEQUENCE [LARGE SCALE GENOMIC DNA]</scope>
    <source>
        <strain evidence="3">SpSt-855</strain>
    </source>
</reference>
<feature type="chain" id="PRO_5031410911" description="Lipoprotein" evidence="2">
    <location>
        <begin position="26"/>
        <end position="274"/>
    </location>
</feature>
<feature type="compositionally biased region" description="Low complexity" evidence="1">
    <location>
        <begin position="121"/>
        <end position="130"/>
    </location>
</feature>
<feature type="compositionally biased region" description="Polar residues" evidence="1">
    <location>
        <begin position="214"/>
        <end position="253"/>
    </location>
</feature>
<keyword evidence="2" id="KW-0732">Signal</keyword>
<protein>
    <recommendedName>
        <fullName evidence="4">Lipoprotein</fullName>
    </recommendedName>
</protein>
<proteinExistence type="predicted"/>
<organism evidence="3">
    <name type="scientific">Acidobacterium capsulatum</name>
    <dbReference type="NCBI Taxonomy" id="33075"/>
    <lineage>
        <taxon>Bacteria</taxon>
        <taxon>Pseudomonadati</taxon>
        <taxon>Acidobacteriota</taxon>
        <taxon>Terriglobia</taxon>
        <taxon>Terriglobales</taxon>
        <taxon>Acidobacteriaceae</taxon>
        <taxon>Acidobacterium</taxon>
    </lineage>
</organism>
<evidence type="ECO:0000256" key="1">
    <source>
        <dbReference type="SAM" id="MobiDB-lite"/>
    </source>
</evidence>
<comment type="caution">
    <text evidence="3">The sequence shown here is derived from an EMBL/GenBank/DDBJ whole genome shotgun (WGS) entry which is preliminary data.</text>
</comment>
<name>A0A7V5CSC7_9BACT</name>
<feature type="region of interest" description="Disordered" evidence="1">
    <location>
        <begin position="214"/>
        <end position="274"/>
    </location>
</feature>